<organism evidence="6 7">
    <name type="scientific">Vibrio marinisediminis</name>
    <dbReference type="NCBI Taxonomy" id="2758441"/>
    <lineage>
        <taxon>Bacteria</taxon>
        <taxon>Pseudomonadati</taxon>
        <taxon>Pseudomonadota</taxon>
        <taxon>Gammaproteobacteria</taxon>
        <taxon>Vibrionales</taxon>
        <taxon>Vibrionaceae</taxon>
        <taxon>Vibrio</taxon>
    </lineage>
</organism>
<dbReference type="PROSITE" id="PS51891">
    <property type="entry name" value="CENP_V_GFA"/>
    <property type="match status" value="1"/>
</dbReference>
<dbReference type="GO" id="GO:0046872">
    <property type="term" value="F:metal ion binding"/>
    <property type="evidence" value="ECO:0007669"/>
    <property type="project" value="UniProtKB-KW"/>
</dbReference>
<dbReference type="EMBL" id="JACFYF010000001">
    <property type="protein sequence ID" value="MBA5761183.1"/>
    <property type="molecule type" value="Genomic_DNA"/>
</dbReference>
<dbReference type="PANTHER" id="PTHR33337">
    <property type="entry name" value="GFA DOMAIN-CONTAINING PROTEIN"/>
    <property type="match status" value="1"/>
</dbReference>
<sequence>MSYPIQGQCQCGQVTYQLKAAPQMVAACHCTECQKLATAPFSVTAMVKTEDIDFSGKMSEWSRPAESGNVNAAKFCPGCGNRIYHFDPNQPALIKLKLKPVNLEDDAIFEPKAHVWVKEKVSWYTIPDGVKVFEGQP</sequence>
<name>A0A7W2ISK9_9VIBR</name>
<keyword evidence="4" id="KW-0456">Lyase</keyword>
<keyword evidence="3" id="KW-0862">Zinc</keyword>
<accession>A0A7W2ISK9</accession>
<dbReference type="SUPFAM" id="SSF51316">
    <property type="entry name" value="Mss4-like"/>
    <property type="match status" value="1"/>
</dbReference>
<dbReference type="InterPro" id="IPR006913">
    <property type="entry name" value="CENP-V/GFA"/>
</dbReference>
<dbReference type="PANTHER" id="PTHR33337:SF40">
    <property type="entry name" value="CENP-V_GFA DOMAIN-CONTAINING PROTEIN-RELATED"/>
    <property type="match status" value="1"/>
</dbReference>
<evidence type="ECO:0000256" key="2">
    <source>
        <dbReference type="ARBA" id="ARBA00022723"/>
    </source>
</evidence>
<dbReference type="GO" id="GO:0016846">
    <property type="term" value="F:carbon-sulfur lyase activity"/>
    <property type="evidence" value="ECO:0007669"/>
    <property type="project" value="InterPro"/>
</dbReference>
<evidence type="ECO:0000313" key="7">
    <source>
        <dbReference type="Proteomes" id="UP000571701"/>
    </source>
</evidence>
<keyword evidence="2" id="KW-0479">Metal-binding</keyword>
<gene>
    <name evidence="6" type="ORF">H2O73_02415</name>
</gene>
<evidence type="ECO:0000256" key="3">
    <source>
        <dbReference type="ARBA" id="ARBA00022833"/>
    </source>
</evidence>
<keyword evidence="7" id="KW-1185">Reference proteome</keyword>
<evidence type="ECO:0000313" key="6">
    <source>
        <dbReference type="EMBL" id="MBA5761183.1"/>
    </source>
</evidence>
<reference evidence="6 7" key="1">
    <citation type="submission" date="2020-07" db="EMBL/GenBank/DDBJ databases">
        <title>Vibrio marinisediminis sp. nov., isolated from marine sediment.</title>
        <authorList>
            <person name="Ji X."/>
        </authorList>
    </citation>
    <scope>NUCLEOTIDE SEQUENCE [LARGE SCALE GENOMIC DNA]</scope>
    <source>
        <strain evidence="6 7">404</strain>
    </source>
</reference>
<feature type="domain" description="CENP-V/GFA" evidence="5">
    <location>
        <begin position="5"/>
        <end position="110"/>
    </location>
</feature>
<protein>
    <submittedName>
        <fullName evidence="6">GFA family protein</fullName>
    </submittedName>
</protein>
<dbReference type="Gene3D" id="3.90.1590.10">
    <property type="entry name" value="glutathione-dependent formaldehyde- activating enzyme (gfa)"/>
    <property type="match status" value="1"/>
</dbReference>
<dbReference type="AlphaFoldDB" id="A0A7W2ISK9"/>
<dbReference type="Pfam" id="PF04828">
    <property type="entry name" value="GFA"/>
    <property type="match status" value="1"/>
</dbReference>
<comment type="similarity">
    <text evidence="1">Belongs to the Gfa family.</text>
</comment>
<dbReference type="Proteomes" id="UP000571701">
    <property type="component" value="Unassembled WGS sequence"/>
</dbReference>
<evidence type="ECO:0000256" key="1">
    <source>
        <dbReference type="ARBA" id="ARBA00005495"/>
    </source>
</evidence>
<comment type="caution">
    <text evidence="6">The sequence shown here is derived from an EMBL/GenBank/DDBJ whole genome shotgun (WGS) entry which is preliminary data.</text>
</comment>
<evidence type="ECO:0000256" key="4">
    <source>
        <dbReference type="ARBA" id="ARBA00023239"/>
    </source>
</evidence>
<proteinExistence type="inferred from homology"/>
<evidence type="ECO:0000259" key="5">
    <source>
        <dbReference type="PROSITE" id="PS51891"/>
    </source>
</evidence>
<dbReference type="RefSeq" id="WP_182106151.1">
    <property type="nucleotide sequence ID" value="NZ_JACFYF010000001.1"/>
</dbReference>
<dbReference type="InterPro" id="IPR011057">
    <property type="entry name" value="Mss4-like_sf"/>
</dbReference>